<sequence>MRWRRDVHLVSRIESSDSSMGCRGFVSFRVVWLLLLGLVVSVGGIGANWGTQATHPLPPAIVVRMLKDNGIQKVKLFDADSGVLKALANSGIEVMVGIPNDMLYSLANNVVAAQNWVANNVSTYVSSGGVDIRYVAVGNEPFLSTYNGTYLTTTFPALQNIQAALVSAGLGSQVKVTVPLNADVYQSSTGLPSGGDFRSDIHDLMIEIVKFLSDNGCPFTVNIYPFISLYDDPDFPVAYAFFDGYSQPLNDGGTTYDNVFDANYDTLVWALQKNGYPNISITVGEVGWPTDGDRNANPTYGQKFNQGFMNRIMQGKGTPLRPGTIDAYLFSLIDEDAKSIQPGNFERHWGIFNFDGTTKYELSLGTTNSGALVPAKGVHYLSQKWCIMSPSASLDDSNLGPSVSYACSHADCTSLGYMTSCGDLDSRGNASYAFNSYYQQFNQLDSACQFPNVSTITTSNPSSGNCTFKIMIATTQTSGIKRRVVSVQNLYY</sequence>
<dbReference type="Pfam" id="PF07983">
    <property type="entry name" value="X8"/>
    <property type="match status" value="1"/>
</dbReference>
<evidence type="ECO:0000256" key="8">
    <source>
        <dbReference type="ARBA" id="ARBA00022801"/>
    </source>
</evidence>
<keyword evidence="13" id="KW-0449">Lipoprotein</keyword>
<keyword evidence="9" id="KW-0611">Plant defense</keyword>
<keyword evidence="5" id="KW-1003">Cell membrane</keyword>
<evidence type="ECO:0000256" key="1">
    <source>
        <dbReference type="ARBA" id="ARBA00000382"/>
    </source>
</evidence>
<evidence type="ECO:0000256" key="9">
    <source>
        <dbReference type="ARBA" id="ARBA00022821"/>
    </source>
</evidence>
<dbReference type="GO" id="GO:0042973">
    <property type="term" value="F:glucan endo-1,3-beta-D-glucosidase activity"/>
    <property type="evidence" value="ECO:0007669"/>
    <property type="project" value="UniProtKB-EC"/>
</dbReference>
<feature type="transmembrane region" description="Helical" evidence="16">
    <location>
        <begin position="30"/>
        <end position="49"/>
    </location>
</feature>
<dbReference type="InterPro" id="IPR012946">
    <property type="entry name" value="X8"/>
</dbReference>
<dbReference type="GO" id="GO:0098552">
    <property type="term" value="C:side of membrane"/>
    <property type="evidence" value="ECO:0007669"/>
    <property type="project" value="UniProtKB-KW"/>
</dbReference>
<reference evidence="18 19" key="1">
    <citation type="submission" date="2023-12" db="EMBL/GenBank/DDBJ databases">
        <title>A high-quality genome assembly for Dillenia turbinata (Dilleniales).</title>
        <authorList>
            <person name="Chanderbali A."/>
        </authorList>
    </citation>
    <scope>NUCLEOTIDE SEQUENCE [LARGE SCALE GENOMIC DNA]</scope>
    <source>
        <strain evidence="18">LSX21</strain>
        <tissue evidence="18">Leaf</tissue>
    </source>
</reference>
<keyword evidence="8" id="KW-0378">Hydrolase</keyword>
<keyword evidence="14" id="KW-0326">Glycosidase</keyword>
<dbReference type="InterPro" id="IPR044965">
    <property type="entry name" value="Glyco_hydro_17_plant"/>
</dbReference>
<evidence type="ECO:0000256" key="6">
    <source>
        <dbReference type="ARBA" id="ARBA00022622"/>
    </source>
</evidence>
<keyword evidence="12" id="KW-0325">Glycoprotein</keyword>
<proteinExistence type="inferred from homology"/>
<evidence type="ECO:0000256" key="4">
    <source>
        <dbReference type="ARBA" id="ARBA00012780"/>
    </source>
</evidence>
<dbReference type="FunFam" id="1.20.58.1040:FF:000002">
    <property type="entry name" value="Glucan endo-1,3-beta-glucosidase 8"/>
    <property type="match status" value="1"/>
</dbReference>
<comment type="similarity">
    <text evidence="3 15">Belongs to the glycosyl hydrolase 17 family.</text>
</comment>
<evidence type="ECO:0000256" key="13">
    <source>
        <dbReference type="ARBA" id="ARBA00023288"/>
    </source>
</evidence>
<evidence type="ECO:0000256" key="10">
    <source>
        <dbReference type="ARBA" id="ARBA00023136"/>
    </source>
</evidence>
<evidence type="ECO:0000256" key="15">
    <source>
        <dbReference type="RuleBase" id="RU004335"/>
    </source>
</evidence>
<evidence type="ECO:0000256" key="14">
    <source>
        <dbReference type="ARBA" id="ARBA00023295"/>
    </source>
</evidence>
<evidence type="ECO:0000256" key="3">
    <source>
        <dbReference type="ARBA" id="ARBA00008773"/>
    </source>
</evidence>
<comment type="subcellular location">
    <subcellularLocation>
        <location evidence="2">Cell membrane</location>
        <topology evidence="2">Lipid-anchor</topology>
        <topology evidence="2">GPI-anchor</topology>
    </subcellularLocation>
</comment>
<keyword evidence="7" id="KW-0732">Signal</keyword>
<evidence type="ECO:0000256" key="16">
    <source>
        <dbReference type="SAM" id="Phobius"/>
    </source>
</evidence>
<dbReference type="GO" id="GO:0005886">
    <property type="term" value="C:plasma membrane"/>
    <property type="evidence" value="ECO:0007669"/>
    <property type="project" value="UniProtKB-SubCell"/>
</dbReference>
<evidence type="ECO:0000256" key="2">
    <source>
        <dbReference type="ARBA" id="ARBA00004609"/>
    </source>
</evidence>
<evidence type="ECO:0000256" key="7">
    <source>
        <dbReference type="ARBA" id="ARBA00022729"/>
    </source>
</evidence>
<comment type="caution">
    <text evidence="18">The sequence shown here is derived from an EMBL/GenBank/DDBJ whole genome shotgun (WGS) entry which is preliminary data.</text>
</comment>
<organism evidence="18 19">
    <name type="scientific">Dillenia turbinata</name>
    <dbReference type="NCBI Taxonomy" id="194707"/>
    <lineage>
        <taxon>Eukaryota</taxon>
        <taxon>Viridiplantae</taxon>
        <taxon>Streptophyta</taxon>
        <taxon>Embryophyta</taxon>
        <taxon>Tracheophyta</taxon>
        <taxon>Spermatophyta</taxon>
        <taxon>Magnoliopsida</taxon>
        <taxon>eudicotyledons</taxon>
        <taxon>Gunneridae</taxon>
        <taxon>Pentapetalae</taxon>
        <taxon>Dilleniales</taxon>
        <taxon>Dilleniaceae</taxon>
        <taxon>Dillenia</taxon>
    </lineage>
</organism>
<dbReference type="SUPFAM" id="SSF51445">
    <property type="entry name" value="(Trans)glycosidases"/>
    <property type="match status" value="1"/>
</dbReference>
<dbReference type="GO" id="GO:0005975">
    <property type="term" value="P:carbohydrate metabolic process"/>
    <property type="evidence" value="ECO:0007669"/>
    <property type="project" value="InterPro"/>
</dbReference>
<dbReference type="PANTHER" id="PTHR32227">
    <property type="entry name" value="GLUCAN ENDO-1,3-BETA-GLUCOSIDASE BG1-RELATED-RELATED"/>
    <property type="match status" value="1"/>
</dbReference>
<dbReference type="GO" id="GO:0006952">
    <property type="term" value="P:defense response"/>
    <property type="evidence" value="ECO:0007669"/>
    <property type="project" value="UniProtKB-KW"/>
</dbReference>
<dbReference type="Gene3D" id="3.20.20.80">
    <property type="entry name" value="Glycosidases"/>
    <property type="match status" value="1"/>
</dbReference>
<evidence type="ECO:0000256" key="5">
    <source>
        <dbReference type="ARBA" id="ARBA00022475"/>
    </source>
</evidence>
<gene>
    <name evidence="18" type="ORF">RJ641_022009</name>
</gene>
<keyword evidence="16" id="KW-0812">Transmembrane</keyword>
<keyword evidence="19" id="KW-1185">Reference proteome</keyword>
<keyword evidence="10 16" id="KW-0472">Membrane</keyword>
<accession>A0AAN8YWN7</accession>
<dbReference type="AlphaFoldDB" id="A0AAN8YWN7"/>
<keyword evidence="16" id="KW-1133">Transmembrane helix</keyword>
<dbReference type="InterPro" id="IPR017853">
    <property type="entry name" value="GH"/>
</dbReference>
<protein>
    <recommendedName>
        <fullName evidence="4">glucan endo-1,3-beta-D-glucosidase</fullName>
        <ecNumber evidence="4">3.2.1.39</ecNumber>
    </recommendedName>
</protein>
<dbReference type="Proteomes" id="UP001370490">
    <property type="component" value="Unassembled WGS sequence"/>
</dbReference>
<dbReference type="EMBL" id="JBAMMX010000027">
    <property type="protein sequence ID" value="KAK6912408.1"/>
    <property type="molecule type" value="Genomic_DNA"/>
</dbReference>
<name>A0AAN8YWN7_9MAGN</name>
<evidence type="ECO:0000259" key="17">
    <source>
        <dbReference type="SMART" id="SM00768"/>
    </source>
</evidence>
<dbReference type="Gene3D" id="1.20.58.1040">
    <property type="match status" value="1"/>
</dbReference>
<dbReference type="Pfam" id="PF00332">
    <property type="entry name" value="Glyco_hydro_17"/>
    <property type="match status" value="1"/>
</dbReference>
<evidence type="ECO:0000313" key="19">
    <source>
        <dbReference type="Proteomes" id="UP001370490"/>
    </source>
</evidence>
<dbReference type="SMART" id="SM00768">
    <property type="entry name" value="X8"/>
    <property type="match status" value="1"/>
</dbReference>
<comment type="catalytic activity">
    <reaction evidence="1">
        <text>Hydrolysis of (1-&gt;3)-beta-D-glucosidic linkages in (1-&gt;3)-beta-D-glucans.</text>
        <dbReference type="EC" id="3.2.1.39"/>
    </reaction>
</comment>
<feature type="domain" description="X8" evidence="17">
    <location>
        <begin position="384"/>
        <end position="468"/>
    </location>
</feature>
<keyword evidence="11" id="KW-1015">Disulfide bond</keyword>
<dbReference type="EC" id="3.2.1.39" evidence="4"/>
<dbReference type="FunFam" id="3.20.20.80:FF:000008">
    <property type="entry name" value="Glucan endo-1,3-beta-glucosidase 5"/>
    <property type="match status" value="1"/>
</dbReference>
<evidence type="ECO:0000313" key="18">
    <source>
        <dbReference type="EMBL" id="KAK6912408.1"/>
    </source>
</evidence>
<evidence type="ECO:0000256" key="12">
    <source>
        <dbReference type="ARBA" id="ARBA00023180"/>
    </source>
</evidence>
<evidence type="ECO:0000256" key="11">
    <source>
        <dbReference type="ARBA" id="ARBA00023157"/>
    </source>
</evidence>
<dbReference type="InterPro" id="IPR000490">
    <property type="entry name" value="Glyco_hydro_17"/>
</dbReference>
<keyword evidence="6" id="KW-0336">GPI-anchor</keyword>